<dbReference type="OMA" id="NHSTHHK"/>
<feature type="region of interest" description="Disordered" evidence="5">
    <location>
        <begin position="57"/>
        <end position="86"/>
    </location>
</feature>
<organism evidence="6 7">
    <name type="scientific">Heterostelium pallidum (strain ATCC 26659 / Pp 5 / PN500)</name>
    <name type="common">Cellular slime mold</name>
    <name type="synonym">Polysphondylium pallidum</name>
    <dbReference type="NCBI Taxonomy" id="670386"/>
    <lineage>
        <taxon>Eukaryota</taxon>
        <taxon>Amoebozoa</taxon>
        <taxon>Evosea</taxon>
        <taxon>Eumycetozoa</taxon>
        <taxon>Dictyostelia</taxon>
        <taxon>Acytosteliales</taxon>
        <taxon>Acytosteliaceae</taxon>
        <taxon>Heterostelium</taxon>
    </lineage>
</organism>
<evidence type="ECO:0000256" key="4">
    <source>
        <dbReference type="RuleBase" id="RU364026"/>
    </source>
</evidence>
<dbReference type="FunCoup" id="D3BJI3">
    <property type="interactions" value="280"/>
</dbReference>
<proteinExistence type="inferred from homology"/>
<accession>D3BJI3</accession>
<feature type="compositionally biased region" description="Basic residues" evidence="5">
    <location>
        <begin position="1"/>
        <end position="26"/>
    </location>
</feature>
<dbReference type="GeneID" id="31364187"/>
<evidence type="ECO:0000256" key="2">
    <source>
        <dbReference type="ARBA" id="ARBA00022980"/>
    </source>
</evidence>
<dbReference type="RefSeq" id="XP_020430190.1">
    <property type="nucleotide sequence ID" value="XM_020579515.1"/>
</dbReference>
<dbReference type="EMBL" id="ADBJ01000038">
    <property type="protein sequence ID" value="EFA78063.1"/>
    <property type="molecule type" value="Genomic_DNA"/>
</dbReference>
<feature type="region of interest" description="Disordered" evidence="5">
    <location>
        <begin position="1"/>
        <end position="33"/>
    </location>
</feature>
<dbReference type="Pfam" id="PF01779">
    <property type="entry name" value="Ribosomal_L29e"/>
    <property type="match status" value="1"/>
</dbReference>
<dbReference type="GO" id="GO:0002181">
    <property type="term" value="P:cytoplasmic translation"/>
    <property type="evidence" value="ECO:0007669"/>
    <property type="project" value="TreeGrafter"/>
</dbReference>
<comment type="caution">
    <text evidence="6">The sequence shown here is derived from an EMBL/GenBank/DDBJ whole genome shotgun (WGS) entry which is preliminary data.</text>
</comment>
<dbReference type="InterPro" id="IPR002673">
    <property type="entry name" value="Ribosomal_eL29"/>
</dbReference>
<evidence type="ECO:0000256" key="5">
    <source>
        <dbReference type="SAM" id="MobiDB-lite"/>
    </source>
</evidence>
<keyword evidence="2 4" id="KW-0689">Ribosomal protein</keyword>
<dbReference type="AlphaFoldDB" id="D3BJI3"/>
<protein>
    <recommendedName>
        <fullName evidence="4">60S ribosomal protein L29</fullName>
    </recommendedName>
</protein>
<dbReference type="InParanoid" id="D3BJI3"/>
<keyword evidence="3 4" id="KW-0687">Ribonucleoprotein</keyword>
<dbReference type="PANTHER" id="PTHR12884:SF0">
    <property type="entry name" value="60S RIBOSOMAL PROTEIN L29"/>
    <property type="match status" value="1"/>
</dbReference>
<comment type="similarity">
    <text evidence="1 4">Belongs to the eukaryotic ribosomal protein eL29 family.</text>
</comment>
<gene>
    <name evidence="6" type="primary">rpl29</name>
    <name evidence="6" type="ORF">PPL_08709</name>
</gene>
<dbReference type="STRING" id="670386.D3BJI3"/>
<sequence>MAKSKNHSTHHRNSKEHRNGIKKPVVHAKTSSKGLDTKFARNQRYARIGVKPERYVRGDMQEQKPHKNPRKSVKQILADLKAKQGK</sequence>
<dbReference type="PANTHER" id="PTHR12884">
    <property type="entry name" value="60S RIBOSOMAL PROTEIN L29"/>
    <property type="match status" value="1"/>
</dbReference>
<name>D3BJI3_HETP5</name>
<evidence type="ECO:0000313" key="7">
    <source>
        <dbReference type="Proteomes" id="UP000001396"/>
    </source>
</evidence>
<dbReference type="Gene3D" id="6.10.140.1730">
    <property type="match status" value="1"/>
</dbReference>
<evidence type="ECO:0000256" key="1">
    <source>
        <dbReference type="ARBA" id="ARBA00010247"/>
    </source>
</evidence>
<keyword evidence="7" id="KW-1185">Reference proteome</keyword>
<dbReference type="GO" id="GO:0022625">
    <property type="term" value="C:cytosolic large ribosomal subunit"/>
    <property type="evidence" value="ECO:0007669"/>
    <property type="project" value="TreeGrafter"/>
</dbReference>
<dbReference type="GO" id="GO:0003735">
    <property type="term" value="F:structural constituent of ribosome"/>
    <property type="evidence" value="ECO:0007669"/>
    <property type="project" value="UniProtKB-UniRule"/>
</dbReference>
<dbReference type="Proteomes" id="UP000001396">
    <property type="component" value="Unassembled WGS sequence"/>
</dbReference>
<evidence type="ECO:0000256" key="3">
    <source>
        <dbReference type="ARBA" id="ARBA00023274"/>
    </source>
</evidence>
<evidence type="ECO:0000313" key="6">
    <source>
        <dbReference type="EMBL" id="EFA78063.1"/>
    </source>
</evidence>
<reference evidence="6 7" key="1">
    <citation type="journal article" date="2011" name="Genome Res.">
        <title>Phylogeny-wide analysis of social amoeba genomes highlights ancient origins for complex intercellular communication.</title>
        <authorList>
            <person name="Heidel A.J."/>
            <person name="Lawal H.M."/>
            <person name="Felder M."/>
            <person name="Schilde C."/>
            <person name="Helps N.R."/>
            <person name="Tunggal B."/>
            <person name="Rivero F."/>
            <person name="John U."/>
            <person name="Schleicher M."/>
            <person name="Eichinger L."/>
            <person name="Platzer M."/>
            <person name="Noegel A.A."/>
            <person name="Schaap P."/>
            <person name="Gloeckner G."/>
        </authorList>
    </citation>
    <scope>NUCLEOTIDE SEQUENCE [LARGE SCALE GENOMIC DNA]</scope>
    <source>
        <strain evidence="7">ATCC 26659 / Pp 5 / PN500</strain>
    </source>
</reference>